<dbReference type="InterPro" id="IPR041854">
    <property type="entry name" value="BFD-like_2Fe2S-bd_dom_sf"/>
</dbReference>
<keyword evidence="6" id="KW-0500">Molybdenum</keyword>
<evidence type="ECO:0000259" key="14">
    <source>
        <dbReference type="PROSITE" id="PS51669"/>
    </source>
</evidence>
<dbReference type="InterPro" id="IPR036188">
    <property type="entry name" value="FAD/NAD-bd_sf"/>
</dbReference>
<evidence type="ECO:0000256" key="5">
    <source>
        <dbReference type="ARBA" id="ARBA00022485"/>
    </source>
</evidence>
<dbReference type="PROSITE" id="PS51669">
    <property type="entry name" value="4FE4S_MOW_BIS_MGD"/>
    <property type="match status" value="1"/>
</dbReference>
<dbReference type="Pfam" id="PF00384">
    <property type="entry name" value="Molybdopterin"/>
    <property type="match status" value="1"/>
</dbReference>
<keyword evidence="9" id="KW-0274">FAD</keyword>
<dbReference type="InterPro" id="IPR023753">
    <property type="entry name" value="FAD/NAD-binding_dom"/>
</dbReference>
<comment type="cofactor">
    <cofactor evidence="3">
        <name>FAD</name>
        <dbReference type="ChEBI" id="CHEBI:57692"/>
    </cofactor>
</comment>
<evidence type="ECO:0000256" key="2">
    <source>
        <dbReference type="ARBA" id="ARBA00001966"/>
    </source>
</evidence>
<evidence type="ECO:0000256" key="13">
    <source>
        <dbReference type="ARBA" id="ARBA00023063"/>
    </source>
</evidence>
<evidence type="ECO:0000256" key="11">
    <source>
        <dbReference type="ARBA" id="ARBA00023004"/>
    </source>
</evidence>
<dbReference type="CDD" id="cd02754">
    <property type="entry name" value="MopB_Nitrate-R-NapA-like"/>
    <property type="match status" value="1"/>
</dbReference>
<dbReference type="Gene3D" id="1.10.10.1100">
    <property type="entry name" value="BFD-like [2Fe-2S]-binding domain"/>
    <property type="match status" value="1"/>
</dbReference>
<evidence type="ECO:0000256" key="6">
    <source>
        <dbReference type="ARBA" id="ARBA00022505"/>
    </source>
</evidence>
<dbReference type="GO" id="GO:0043546">
    <property type="term" value="F:molybdopterin cofactor binding"/>
    <property type="evidence" value="ECO:0007669"/>
    <property type="project" value="InterPro"/>
</dbReference>
<keyword evidence="16" id="KW-1185">Reference proteome</keyword>
<comment type="cofactor">
    <cofactor evidence="1">
        <name>Mo-bis(molybdopterin guanine dinucleotide)</name>
        <dbReference type="ChEBI" id="CHEBI:60539"/>
    </cofactor>
</comment>
<dbReference type="InterPro" id="IPR006963">
    <property type="entry name" value="Mopterin_OxRdtase_4Fe-4S_dom"/>
</dbReference>
<dbReference type="GO" id="GO:0045333">
    <property type="term" value="P:cellular respiration"/>
    <property type="evidence" value="ECO:0007669"/>
    <property type="project" value="UniProtKB-ARBA"/>
</dbReference>
<dbReference type="Gene3D" id="3.50.50.60">
    <property type="entry name" value="FAD/NAD(P)-binding domain"/>
    <property type="match status" value="2"/>
</dbReference>
<dbReference type="PRINTS" id="PR00411">
    <property type="entry name" value="PNDRDTASEI"/>
</dbReference>
<organism evidence="15 16">
    <name type="scientific">Flammeovirga aprica JL-4</name>
    <dbReference type="NCBI Taxonomy" id="694437"/>
    <lineage>
        <taxon>Bacteria</taxon>
        <taxon>Pseudomonadati</taxon>
        <taxon>Bacteroidota</taxon>
        <taxon>Cytophagia</taxon>
        <taxon>Cytophagales</taxon>
        <taxon>Flammeovirgaceae</taxon>
        <taxon>Flammeovirga</taxon>
    </lineage>
</organism>
<feature type="domain" description="4Fe-4S Mo/W bis-MGD-type" evidence="14">
    <location>
        <begin position="4"/>
        <end position="60"/>
    </location>
</feature>
<keyword evidence="10" id="KW-0560">Oxidoreductase</keyword>
<comment type="cofactor">
    <cofactor evidence="2">
        <name>[4Fe-4S] cluster</name>
        <dbReference type="ChEBI" id="CHEBI:49883"/>
    </cofactor>
</comment>
<evidence type="ECO:0000313" key="15">
    <source>
        <dbReference type="EMBL" id="NME70808.1"/>
    </source>
</evidence>
<comment type="similarity">
    <text evidence="4">Belongs to the prokaryotic molybdopterin-containing oxidoreductase family. NasA/NapA/NarB subfamily.</text>
</comment>
<dbReference type="PANTHER" id="PTHR43105">
    <property type="entry name" value="RESPIRATORY NITRATE REDUCTASE"/>
    <property type="match status" value="1"/>
</dbReference>
<evidence type="ECO:0000256" key="9">
    <source>
        <dbReference type="ARBA" id="ARBA00022827"/>
    </source>
</evidence>
<dbReference type="RefSeq" id="WP_169659038.1">
    <property type="nucleotide sequence ID" value="NZ_JABANE010000075.1"/>
</dbReference>
<dbReference type="InterPro" id="IPR007419">
    <property type="entry name" value="BFD-like_2Fe2S-bd_dom"/>
</dbReference>
<gene>
    <name evidence="15" type="ORF">HHU12_22735</name>
</gene>
<dbReference type="Pfam" id="PF01568">
    <property type="entry name" value="Molydop_binding"/>
    <property type="match status" value="1"/>
</dbReference>
<evidence type="ECO:0000256" key="7">
    <source>
        <dbReference type="ARBA" id="ARBA00022630"/>
    </source>
</evidence>
<keyword evidence="13" id="KW-0534">Nitrate assimilation</keyword>
<dbReference type="Pfam" id="PF04324">
    <property type="entry name" value="Fer2_BFD"/>
    <property type="match status" value="1"/>
</dbReference>
<evidence type="ECO:0000256" key="1">
    <source>
        <dbReference type="ARBA" id="ARBA00001942"/>
    </source>
</evidence>
<dbReference type="PROSITE" id="PS00551">
    <property type="entry name" value="MOLYBDOPTERIN_PROK_1"/>
    <property type="match status" value="1"/>
</dbReference>
<dbReference type="Gene3D" id="3.40.228.10">
    <property type="entry name" value="Dimethylsulfoxide Reductase, domain 2"/>
    <property type="match status" value="1"/>
</dbReference>
<evidence type="ECO:0000256" key="12">
    <source>
        <dbReference type="ARBA" id="ARBA00023014"/>
    </source>
</evidence>
<dbReference type="PRINTS" id="PR00368">
    <property type="entry name" value="FADPNR"/>
</dbReference>
<dbReference type="AlphaFoldDB" id="A0A7X9RY13"/>
<reference evidence="15 16" key="1">
    <citation type="submission" date="2020-04" db="EMBL/GenBank/DDBJ databases">
        <title>Flammeovirga sp. SR4, a novel species isolated from seawater.</title>
        <authorList>
            <person name="Wang X."/>
        </authorList>
    </citation>
    <scope>NUCLEOTIDE SEQUENCE [LARGE SCALE GENOMIC DNA]</scope>
    <source>
        <strain evidence="15 16">ATCC 23126</strain>
    </source>
</reference>
<dbReference type="GO" id="GO:0042128">
    <property type="term" value="P:nitrate assimilation"/>
    <property type="evidence" value="ECO:0007669"/>
    <property type="project" value="UniProtKB-KW"/>
</dbReference>
<dbReference type="Proteomes" id="UP000576082">
    <property type="component" value="Unassembled WGS sequence"/>
</dbReference>
<dbReference type="InterPro" id="IPR006656">
    <property type="entry name" value="Mopterin_OxRdtase"/>
</dbReference>
<dbReference type="GO" id="GO:0051539">
    <property type="term" value="F:4 iron, 4 sulfur cluster binding"/>
    <property type="evidence" value="ECO:0007669"/>
    <property type="project" value="UniProtKB-KW"/>
</dbReference>
<name>A0A7X9RY13_9BACT</name>
<dbReference type="Pfam" id="PF07992">
    <property type="entry name" value="Pyr_redox_2"/>
    <property type="match status" value="1"/>
</dbReference>
<dbReference type="CDD" id="cd02791">
    <property type="entry name" value="MopB_CT_Nitrate-R-NapA-like"/>
    <property type="match status" value="1"/>
</dbReference>
<keyword evidence="12" id="KW-0411">Iron-sulfur</keyword>
<dbReference type="Pfam" id="PF04879">
    <property type="entry name" value="Molybdop_Fe4S4"/>
    <property type="match status" value="1"/>
</dbReference>
<sequence length="1169" mass="130274">MKNISTYKSTCSYCGVGCGIDVKKDAKGKLTVEGDINYPVNKGKLCSKGMNLHYVVQDTTDRLLYPQMRWSKQHDLQRVDWDTAFTRAAAVFKSIIKKYGPDSVGMYVSGQCLTEEYYLANKLTKGFFQTNNIDTNSRLCMSSAVVGYVKTLGEDTVPISYEDIEHADTFMIAGANPAWCHPILFRRIEAHKEKNPNTKLIVIDPRKTQTCALADLHLQLKPGTDVVLYQAIGRAIIEEGDLDWDFIKNHTDGFDEYRKEVMRRPLKEASAITGVTIDEIKLAARYIGNAKGFINMWAMGLNQSAQGTNKNLALLNLNLITGQIGKVGAGPFSLTGQPNAMGGREVGGMASLLAAHHDLKNPEHRQKVADFWGVDHIQEKPGKTATEMFEALHSGEMKAVWIVCTNPMVSLPNSKLVEEALKKAKFVIVQDISNKADSIEHADMILPAAGWLEKEGTMTNSERRISHLERVIPAPGEALPDTEIFCRFAQKMGYHGFDYQSTEDIFKEHALLTKGTNIDIAELTYDTLKKERSVQWPYVNGKSTDRLFEDKQFFTPNKKAQILTSGVENNSDLLTPEMPLILTTGRIRDQWHTRTRTGKVNKLNQHISDPFLEMHPKDAEERGLKDGDTAVINTKRGECRVNITVTTDIKEGVIFMPMHWGKISNDIFARTNNLTANAIDPISKEPDFKFSSAQVAKYQKKKDKILIIGAGAAAYRFIHTYRGINKEDEIEVFSKESTPFYNRVLLPEYVNETLLWKDLQKFDELSEFDRLGVKIHLNKSIQSIDRDNKEIVDQFGDRYNYDKLIIATGSRPFVPADVPIHFEGVFTMRNKKNADNLKQYLDNKGGRVIIVGGGLLGLELAASLKEIEIDVTIIQLANRLMDRQLDPTASELLLHHCEDKGIEVLLNDQVQTIEKQGEKLYKAKLKGGRTIESNAIVYAIGTRPNTEIGKEAGLKTSRGITINEYLQTSDPDIFAMGEIAEFNGQLNGTTAGAEEQADTCARFISGDLLSRYSGTLPMNILKFSDLSLCSLGVIDVPPKDRSYEEVILLDKAEAFYKKCIIKDDRLVGTILLGDKAEFADYKKLIEMETELGSRRSELLRGKSDAEPLIGEVVCSCANVGSGNLQNAIDGGCTSLNTLCEKTGAGLGCGSCKTELQEMLKNNAEKLVTL</sequence>
<dbReference type="Gene3D" id="2.20.25.90">
    <property type="entry name" value="ADC-like domains"/>
    <property type="match status" value="1"/>
</dbReference>
<dbReference type="SUPFAM" id="SSF53706">
    <property type="entry name" value="Formate dehydrogenase/DMSO reductase, domains 1-3"/>
    <property type="match status" value="1"/>
</dbReference>
<dbReference type="Gene3D" id="3.40.50.740">
    <property type="match status" value="1"/>
</dbReference>
<dbReference type="Pfam" id="PF18267">
    <property type="entry name" value="Rubredoxin_C"/>
    <property type="match status" value="1"/>
</dbReference>
<evidence type="ECO:0000313" key="16">
    <source>
        <dbReference type="Proteomes" id="UP000576082"/>
    </source>
</evidence>
<dbReference type="GO" id="GO:0016020">
    <property type="term" value="C:membrane"/>
    <property type="evidence" value="ECO:0007669"/>
    <property type="project" value="TreeGrafter"/>
</dbReference>
<dbReference type="SUPFAM" id="SSF51905">
    <property type="entry name" value="FAD/NAD(P)-binding domain"/>
    <property type="match status" value="1"/>
</dbReference>
<evidence type="ECO:0000256" key="3">
    <source>
        <dbReference type="ARBA" id="ARBA00001974"/>
    </source>
</evidence>
<keyword evidence="5" id="KW-0004">4Fe-4S</keyword>
<keyword evidence="8" id="KW-0479">Metal-binding</keyword>
<dbReference type="Gene3D" id="2.40.40.20">
    <property type="match status" value="1"/>
</dbReference>
<dbReference type="InterPro" id="IPR050123">
    <property type="entry name" value="Prok_molybdopt-oxidoreductase"/>
</dbReference>
<dbReference type="InterPro" id="IPR016156">
    <property type="entry name" value="FAD/NAD-linked_Rdtase_dimer_sf"/>
</dbReference>
<dbReference type="PANTHER" id="PTHR43105:SF9">
    <property type="entry name" value="NADPH-FE(3+) OXIDOREDUCTASE SUBUNIT ALPHA"/>
    <property type="match status" value="1"/>
</dbReference>
<dbReference type="Gene3D" id="3.30.390.30">
    <property type="match status" value="1"/>
</dbReference>
<dbReference type="InterPro" id="IPR009010">
    <property type="entry name" value="Asp_de-COase-like_dom_sf"/>
</dbReference>
<dbReference type="InterPro" id="IPR041575">
    <property type="entry name" value="Rubredoxin_C"/>
</dbReference>
<dbReference type="InterPro" id="IPR027467">
    <property type="entry name" value="MopterinOxRdtase_cofactor_BS"/>
</dbReference>
<protein>
    <submittedName>
        <fullName evidence="15">Molybdopterin-dependent oxidoreductase</fullName>
    </submittedName>
</protein>
<evidence type="ECO:0000256" key="10">
    <source>
        <dbReference type="ARBA" id="ARBA00023002"/>
    </source>
</evidence>
<keyword evidence="7" id="KW-0285">Flavoprotein</keyword>
<dbReference type="InterPro" id="IPR041957">
    <property type="entry name" value="CT_Nitrate-R-NapA-like"/>
</dbReference>
<accession>A0A7X9RY13</accession>
<dbReference type="SUPFAM" id="SSF50692">
    <property type="entry name" value="ADC-like"/>
    <property type="match status" value="1"/>
</dbReference>
<keyword evidence="11" id="KW-0408">Iron</keyword>
<dbReference type="GO" id="GO:0016491">
    <property type="term" value="F:oxidoreductase activity"/>
    <property type="evidence" value="ECO:0007669"/>
    <property type="project" value="UniProtKB-KW"/>
</dbReference>
<dbReference type="SMART" id="SM00926">
    <property type="entry name" value="Molybdop_Fe4S4"/>
    <property type="match status" value="1"/>
</dbReference>
<evidence type="ECO:0000256" key="4">
    <source>
        <dbReference type="ARBA" id="ARBA00008747"/>
    </source>
</evidence>
<evidence type="ECO:0000256" key="8">
    <source>
        <dbReference type="ARBA" id="ARBA00022723"/>
    </source>
</evidence>
<comment type="caution">
    <text evidence="15">The sequence shown here is derived from an EMBL/GenBank/DDBJ whole genome shotgun (WGS) entry which is preliminary data.</text>
</comment>
<proteinExistence type="inferred from homology"/>
<dbReference type="InterPro" id="IPR006657">
    <property type="entry name" value="MoPterin_dinucl-bd_dom"/>
</dbReference>
<dbReference type="GO" id="GO:0046872">
    <property type="term" value="F:metal ion binding"/>
    <property type="evidence" value="ECO:0007669"/>
    <property type="project" value="UniProtKB-KW"/>
</dbReference>
<dbReference type="EMBL" id="JABANE010000075">
    <property type="protein sequence ID" value="NME70808.1"/>
    <property type="molecule type" value="Genomic_DNA"/>
</dbReference>